<dbReference type="CDD" id="cd01671">
    <property type="entry name" value="CARD"/>
    <property type="match status" value="2"/>
</dbReference>
<gene>
    <name evidence="2" type="ORF">MEDL_55114</name>
</gene>
<dbReference type="InterPro" id="IPR037939">
    <property type="entry name" value="CRADD"/>
</dbReference>
<reference evidence="2" key="1">
    <citation type="submission" date="2021-03" db="EMBL/GenBank/DDBJ databases">
        <authorList>
            <person name="Bekaert M."/>
        </authorList>
    </citation>
    <scope>NUCLEOTIDE SEQUENCE</scope>
</reference>
<accession>A0A8S3UHG0</accession>
<dbReference type="AlphaFoldDB" id="A0A8S3UHG0"/>
<dbReference type="GO" id="GO:0002020">
    <property type="term" value="F:protease binding"/>
    <property type="evidence" value="ECO:0007669"/>
    <property type="project" value="InterPro"/>
</dbReference>
<dbReference type="PANTHER" id="PTHR15034:SF5">
    <property type="entry name" value="DEATH DOMAIN-CONTAINING PROTEIN CRADD"/>
    <property type="match status" value="1"/>
</dbReference>
<dbReference type="GO" id="GO:0070513">
    <property type="term" value="F:death domain binding"/>
    <property type="evidence" value="ECO:0007669"/>
    <property type="project" value="InterPro"/>
</dbReference>
<name>A0A8S3UHG0_MYTED</name>
<evidence type="ECO:0000313" key="3">
    <source>
        <dbReference type="Proteomes" id="UP000683360"/>
    </source>
</evidence>
<keyword evidence="3" id="KW-1185">Reference proteome</keyword>
<dbReference type="Gene3D" id="1.10.533.10">
    <property type="entry name" value="Death Domain, Fas"/>
    <property type="match status" value="2"/>
</dbReference>
<feature type="domain" description="CARD" evidence="1">
    <location>
        <begin position="1"/>
        <end position="62"/>
    </location>
</feature>
<dbReference type="Proteomes" id="UP000683360">
    <property type="component" value="Unassembled WGS sequence"/>
</dbReference>
<dbReference type="Pfam" id="PF00619">
    <property type="entry name" value="CARD"/>
    <property type="match status" value="1"/>
</dbReference>
<feature type="domain" description="CARD" evidence="1">
    <location>
        <begin position="93"/>
        <end position="155"/>
    </location>
</feature>
<organism evidence="2 3">
    <name type="scientific">Mytilus edulis</name>
    <name type="common">Blue mussel</name>
    <dbReference type="NCBI Taxonomy" id="6550"/>
    <lineage>
        <taxon>Eukaryota</taxon>
        <taxon>Metazoa</taxon>
        <taxon>Spiralia</taxon>
        <taxon>Lophotrochozoa</taxon>
        <taxon>Mollusca</taxon>
        <taxon>Bivalvia</taxon>
        <taxon>Autobranchia</taxon>
        <taxon>Pteriomorphia</taxon>
        <taxon>Mytilida</taxon>
        <taxon>Mytiloidea</taxon>
        <taxon>Mytilidae</taxon>
        <taxon>Mytilinae</taxon>
        <taxon>Mytilus</taxon>
    </lineage>
</organism>
<dbReference type="SUPFAM" id="SSF47986">
    <property type="entry name" value="DEATH domain"/>
    <property type="match status" value="2"/>
</dbReference>
<dbReference type="PROSITE" id="PS50209">
    <property type="entry name" value="CARD"/>
    <property type="match status" value="2"/>
</dbReference>
<proteinExistence type="predicted"/>
<dbReference type="InterPro" id="IPR011029">
    <property type="entry name" value="DEATH-like_dom_sf"/>
</dbReference>
<sequence length="155" mass="17954">MMTRCMLSSDDRRNIEQYARQVEQNQALLDIIIDRNRSTFRVFMDALRESGYDDIAELLSCDLEDLEDIKEDTRTAQIEGLSAWTVPLYKVRLQKNYVDIISTIKHDSIVDHLISCELLTIDDRQTIEACAAQTGKNRKLMDQLLHCGRNAIQNF</sequence>
<protein>
    <recommendedName>
        <fullName evidence="1">CARD domain-containing protein</fullName>
    </recommendedName>
</protein>
<dbReference type="EMBL" id="CAJPWZ010002689">
    <property type="protein sequence ID" value="CAG2242964.1"/>
    <property type="molecule type" value="Genomic_DNA"/>
</dbReference>
<evidence type="ECO:0000259" key="1">
    <source>
        <dbReference type="PROSITE" id="PS50209"/>
    </source>
</evidence>
<comment type="caution">
    <text evidence="2">The sequence shown here is derived from an EMBL/GenBank/DDBJ whole genome shotgun (WGS) entry which is preliminary data.</text>
</comment>
<dbReference type="GO" id="GO:0042981">
    <property type="term" value="P:regulation of apoptotic process"/>
    <property type="evidence" value="ECO:0007669"/>
    <property type="project" value="InterPro"/>
</dbReference>
<evidence type="ECO:0000313" key="2">
    <source>
        <dbReference type="EMBL" id="CAG2242964.1"/>
    </source>
</evidence>
<dbReference type="OrthoDB" id="1357022at2759"/>
<dbReference type="PANTHER" id="PTHR15034">
    <property type="entry name" value="DEATH DOMAIN-CONTAINING PROTEIN CRADD"/>
    <property type="match status" value="1"/>
</dbReference>
<dbReference type="InterPro" id="IPR001315">
    <property type="entry name" value="CARD"/>
</dbReference>